<accession>A0AAV2PXF4</accession>
<feature type="domain" description="Lipocalin/cytosolic fatty-acid binding" evidence="4">
    <location>
        <begin position="37"/>
        <end position="175"/>
    </location>
</feature>
<proteinExistence type="inferred from homology"/>
<dbReference type="GO" id="GO:0000302">
    <property type="term" value="P:response to reactive oxygen species"/>
    <property type="evidence" value="ECO:0007669"/>
    <property type="project" value="TreeGrafter"/>
</dbReference>
<dbReference type="GO" id="GO:0006629">
    <property type="term" value="P:lipid metabolic process"/>
    <property type="evidence" value="ECO:0007669"/>
    <property type="project" value="TreeGrafter"/>
</dbReference>
<feature type="signal peptide" evidence="3">
    <location>
        <begin position="1"/>
        <end position="17"/>
    </location>
</feature>
<dbReference type="Proteomes" id="UP001497623">
    <property type="component" value="Unassembled WGS sequence"/>
</dbReference>
<gene>
    <name evidence="5" type="ORF">MNOR_LOCUS4453</name>
</gene>
<evidence type="ECO:0000259" key="4">
    <source>
        <dbReference type="Pfam" id="PF08212"/>
    </source>
</evidence>
<evidence type="ECO:0000256" key="3">
    <source>
        <dbReference type="PIRNR" id="PIRNR036893"/>
    </source>
</evidence>
<dbReference type="SUPFAM" id="SSF50814">
    <property type="entry name" value="Lipocalins"/>
    <property type="match status" value="1"/>
</dbReference>
<organism evidence="5 6">
    <name type="scientific">Meganyctiphanes norvegica</name>
    <name type="common">Northern krill</name>
    <name type="synonym">Thysanopoda norvegica</name>
    <dbReference type="NCBI Taxonomy" id="48144"/>
    <lineage>
        <taxon>Eukaryota</taxon>
        <taxon>Metazoa</taxon>
        <taxon>Ecdysozoa</taxon>
        <taxon>Arthropoda</taxon>
        <taxon>Crustacea</taxon>
        <taxon>Multicrustacea</taxon>
        <taxon>Malacostraca</taxon>
        <taxon>Eumalacostraca</taxon>
        <taxon>Eucarida</taxon>
        <taxon>Euphausiacea</taxon>
        <taxon>Euphausiidae</taxon>
        <taxon>Meganyctiphanes</taxon>
    </lineage>
</organism>
<dbReference type="InterPro" id="IPR003057">
    <property type="entry name" value="Invtbrt_color"/>
</dbReference>
<dbReference type="PANTHER" id="PTHR10612">
    <property type="entry name" value="APOLIPOPROTEIN D"/>
    <property type="match status" value="1"/>
</dbReference>
<dbReference type="PRINTS" id="PR01273">
    <property type="entry name" value="INVTBRTCOLOR"/>
</dbReference>
<dbReference type="GO" id="GO:0031409">
    <property type="term" value="F:pigment binding"/>
    <property type="evidence" value="ECO:0007669"/>
    <property type="project" value="InterPro"/>
</dbReference>
<dbReference type="Pfam" id="PF08212">
    <property type="entry name" value="Lipocalin_2"/>
    <property type="match status" value="1"/>
</dbReference>
<keyword evidence="3" id="KW-0732">Signal</keyword>
<evidence type="ECO:0000256" key="2">
    <source>
        <dbReference type="ARBA" id="ARBA00023157"/>
    </source>
</evidence>
<protein>
    <recommendedName>
        <fullName evidence="4">Lipocalin/cytosolic fatty-acid binding domain-containing protein</fullName>
    </recommendedName>
</protein>
<dbReference type="InterPro" id="IPR022271">
    <property type="entry name" value="Lipocalin_ApoD"/>
</dbReference>
<evidence type="ECO:0000313" key="5">
    <source>
        <dbReference type="EMBL" id="CAL4064995.1"/>
    </source>
</evidence>
<dbReference type="InterPro" id="IPR012674">
    <property type="entry name" value="Calycin"/>
</dbReference>
<sequence>MISVAVVLGSVLSFVNSQAITPGPCPEFTPMTNFTAESYLGFWYEIHRFPVPYQINSICNYAEYTDKGNGTIGVHNSGLVNGEEDEIFGEAYATEIPGHLILHFDIVPVDGEYNVLHTDYETYTTVYTCGKFFTQKIETAWILARKPELTPEEYEEALGQYHKWGIDTSHFIDTVQDENLCIFPPKK</sequence>
<dbReference type="InterPro" id="IPR000566">
    <property type="entry name" value="Lipocln_cytosolic_FA-bd_dom"/>
</dbReference>
<feature type="chain" id="PRO_5043116535" description="Lipocalin/cytosolic fatty-acid binding domain-containing protein" evidence="3">
    <location>
        <begin position="18"/>
        <end position="187"/>
    </location>
</feature>
<dbReference type="AlphaFoldDB" id="A0AAV2PXF4"/>
<evidence type="ECO:0000313" key="6">
    <source>
        <dbReference type="Proteomes" id="UP001497623"/>
    </source>
</evidence>
<comment type="caution">
    <text evidence="5">The sequence shown here is derived from an EMBL/GenBank/DDBJ whole genome shotgun (WGS) entry which is preliminary data.</text>
</comment>
<dbReference type="PANTHER" id="PTHR10612:SF62">
    <property type="entry name" value="LIPOCALIN_CYTOSOLIC FATTY-ACID BINDING DOMAIN-CONTAINING PROTEIN"/>
    <property type="match status" value="1"/>
</dbReference>
<keyword evidence="2" id="KW-1015">Disulfide bond</keyword>
<evidence type="ECO:0000256" key="1">
    <source>
        <dbReference type="ARBA" id="ARBA00006889"/>
    </source>
</evidence>
<comment type="similarity">
    <text evidence="1 3">Belongs to the calycin superfamily. Lipocalin family.</text>
</comment>
<dbReference type="Gene3D" id="2.40.128.20">
    <property type="match status" value="1"/>
</dbReference>
<dbReference type="EMBL" id="CAXKWB010001630">
    <property type="protein sequence ID" value="CAL4064995.1"/>
    <property type="molecule type" value="Genomic_DNA"/>
</dbReference>
<reference evidence="5 6" key="1">
    <citation type="submission" date="2024-05" db="EMBL/GenBank/DDBJ databases">
        <authorList>
            <person name="Wallberg A."/>
        </authorList>
    </citation>
    <scope>NUCLEOTIDE SEQUENCE [LARGE SCALE GENOMIC DNA]</scope>
</reference>
<name>A0AAV2PXF4_MEGNR</name>
<keyword evidence="6" id="KW-1185">Reference proteome</keyword>
<dbReference type="GO" id="GO:0005737">
    <property type="term" value="C:cytoplasm"/>
    <property type="evidence" value="ECO:0007669"/>
    <property type="project" value="TreeGrafter"/>
</dbReference>
<dbReference type="PIRSF" id="PIRSF036893">
    <property type="entry name" value="Lipocalin_ApoD"/>
    <property type="match status" value="1"/>
</dbReference>